<comment type="similarity">
    <text evidence="1">Belongs to the BetVI family.</text>
</comment>
<dbReference type="GO" id="GO:0010427">
    <property type="term" value="F:abscisic acid binding"/>
    <property type="evidence" value="ECO:0007669"/>
    <property type="project" value="InterPro"/>
</dbReference>
<name>A0A8X8XTB0_SALSN</name>
<dbReference type="InterPro" id="IPR023393">
    <property type="entry name" value="START-like_dom_sf"/>
</dbReference>
<dbReference type="GO" id="GO:0005634">
    <property type="term" value="C:nucleus"/>
    <property type="evidence" value="ECO:0007669"/>
    <property type="project" value="TreeGrafter"/>
</dbReference>
<dbReference type="Pfam" id="PF00407">
    <property type="entry name" value="Bet_v_1"/>
    <property type="match status" value="1"/>
</dbReference>
<keyword evidence="4" id="KW-1185">Reference proteome</keyword>
<gene>
    <name evidence="3" type="ORF">SASPL_116622</name>
</gene>
<comment type="caution">
    <text evidence="3">The sequence shown here is derived from an EMBL/GenBank/DDBJ whole genome shotgun (WGS) entry which is preliminary data.</text>
</comment>
<dbReference type="FunFam" id="3.30.530.20:FF:000007">
    <property type="entry name" value="Major pollen allergen Bet v 1-A"/>
    <property type="match status" value="1"/>
</dbReference>
<dbReference type="GO" id="GO:0005737">
    <property type="term" value="C:cytoplasm"/>
    <property type="evidence" value="ECO:0007669"/>
    <property type="project" value="TreeGrafter"/>
</dbReference>
<dbReference type="GO" id="GO:0004864">
    <property type="term" value="F:protein phosphatase inhibitor activity"/>
    <property type="evidence" value="ECO:0007669"/>
    <property type="project" value="InterPro"/>
</dbReference>
<evidence type="ECO:0000259" key="2">
    <source>
        <dbReference type="Pfam" id="PF00407"/>
    </source>
</evidence>
<dbReference type="EMBL" id="PNBA02000006">
    <property type="protein sequence ID" value="KAG6420105.1"/>
    <property type="molecule type" value="Genomic_DNA"/>
</dbReference>
<protein>
    <recommendedName>
        <fullName evidence="2">Bet v I/Major latex protein domain-containing protein</fullName>
    </recommendedName>
</protein>
<reference evidence="3" key="2">
    <citation type="submission" date="2020-08" db="EMBL/GenBank/DDBJ databases">
        <title>Plant Genome Project.</title>
        <authorList>
            <person name="Zhang R.-G."/>
        </authorList>
    </citation>
    <scope>NUCLEOTIDE SEQUENCE</scope>
    <source>
        <strain evidence="3">Huo1</strain>
        <tissue evidence="3">Leaf</tissue>
    </source>
</reference>
<dbReference type="GO" id="GO:0009738">
    <property type="term" value="P:abscisic acid-activated signaling pathway"/>
    <property type="evidence" value="ECO:0007669"/>
    <property type="project" value="InterPro"/>
</dbReference>
<dbReference type="PROSITE" id="PS00451">
    <property type="entry name" value="PATHOGENESIS_BETVI"/>
    <property type="match status" value="1"/>
</dbReference>
<proteinExistence type="inferred from homology"/>
<sequence length="259" mass="28799">MGGTMGAVATFHEMLEAQVMWSSKGHCGEARADEEEGQGHVFFPIVRMDDDELSHDEIMFIRSLELLFGLEQSSRYALLCLTCSDWINLLNPSSVKRRIMGVTTFCDEYTSPIAPLRIFKASIVDSHNLIPKLLPQAIKSIEITQGDGGAGSIKQINFAEGSSLKCVKYRVDELDEKTLTYCYTLVEGDALAEKLEKITYEVKFEESGDGGSISKVTSKYYTAGDFTLKEEEVKAGKERVLGMYKAVEAFLIQNPDAYV</sequence>
<dbReference type="CDD" id="cd07816">
    <property type="entry name" value="Bet_v1-like"/>
    <property type="match status" value="1"/>
</dbReference>
<dbReference type="Proteomes" id="UP000298416">
    <property type="component" value="Unassembled WGS sequence"/>
</dbReference>
<accession>A0A8X8XTB0</accession>
<dbReference type="InterPro" id="IPR000916">
    <property type="entry name" value="Bet_v_I/MLP"/>
</dbReference>
<dbReference type="AlphaFoldDB" id="A0A8X8XTB0"/>
<dbReference type="Gene3D" id="3.30.530.20">
    <property type="match status" value="1"/>
</dbReference>
<evidence type="ECO:0000313" key="3">
    <source>
        <dbReference type="EMBL" id="KAG6420105.1"/>
    </source>
</evidence>
<evidence type="ECO:0000256" key="1">
    <source>
        <dbReference type="ARBA" id="ARBA00009744"/>
    </source>
</evidence>
<evidence type="ECO:0000313" key="4">
    <source>
        <dbReference type="Proteomes" id="UP000298416"/>
    </source>
</evidence>
<dbReference type="InterPro" id="IPR024949">
    <property type="entry name" value="Bet_v_I_allergen"/>
</dbReference>
<dbReference type="GO" id="GO:0038023">
    <property type="term" value="F:signaling receptor activity"/>
    <property type="evidence" value="ECO:0007669"/>
    <property type="project" value="InterPro"/>
</dbReference>
<dbReference type="SUPFAM" id="SSF55961">
    <property type="entry name" value="Bet v1-like"/>
    <property type="match status" value="1"/>
</dbReference>
<dbReference type="GO" id="GO:0006952">
    <property type="term" value="P:defense response"/>
    <property type="evidence" value="ECO:0007669"/>
    <property type="project" value="InterPro"/>
</dbReference>
<dbReference type="PANTHER" id="PTHR31213:SF70">
    <property type="entry name" value="MAJOR ALLERGEN PRU AR 1-LIKE"/>
    <property type="match status" value="1"/>
</dbReference>
<feature type="domain" description="Bet v I/Major latex protein" evidence="2">
    <location>
        <begin position="100"/>
        <end position="253"/>
    </location>
</feature>
<dbReference type="InterPro" id="IPR050279">
    <property type="entry name" value="Plant_def-hormone_signal"/>
</dbReference>
<dbReference type="PRINTS" id="PR00634">
    <property type="entry name" value="BETALLERGEN"/>
</dbReference>
<dbReference type="PANTHER" id="PTHR31213">
    <property type="entry name" value="OS08G0374000 PROTEIN-RELATED"/>
    <property type="match status" value="1"/>
</dbReference>
<organism evidence="3">
    <name type="scientific">Salvia splendens</name>
    <name type="common">Scarlet sage</name>
    <dbReference type="NCBI Taxonomy" id="180675"/>
    <lineage>
        <taxon>Eukaryota</taxon>
        <taxon>Viridiplantae</taxon>
        <taxon>Streptophyta</taxon>
        <taxon>Embryophyta</taxon>
        <taxon>Tracheophyta</taxon>
        <taxon>Spermatophyta</taxon>
        <taxon>Magnoliopsida</taxon>
        <taxon>eudicotyledons</taxon>
        <taxon>Gunneridae</taxon>
        <taxon>Pentapetalae</taxon>
        <taxon>asterids</taxon>
        <taxon>lamiids</taxon>
        <taxon>Lamiales</taxon>
        <taxon>Lamiaceae</taxon>
        <taxon>Nepetoideae</taxon>
        <taxon>Mentheae</taxon>
        <taxon>Salviinae</taxon>
        <taxon>Salvia</taxon>
        <taxon>Salvia subgen. Calosphace</taxon>
        <taxon>core Calosphace</taxon>
    </lineage>
</organism>
<reference evidence="3" key="1">
    <citation type="submission" date="2018-01" db="EMBL/GenBank/DDBJ databases">
        <authorList>
            <person name="Mao J.F."/>
        </authorList>
    </citation>
    <scope>NUCLEOTIDE SEQUENCE</scope>
    <source>
        <strain evidence="3">Huo1</strain>
        <tissue evidence="3">Leaf</tissue>
    </source>
</reference>